<dbReference type="OrthoDB" id="7173339at2"/>
<evidence type="ECO:0000313" key="3">
    <source>
        <dbReference type="Proteomes" id="UP000031258"/>
    </source>
</evidence>
<dbReference type="Proteomes" id="UP000031258">
    <property type="component" value="Unassembled WGS sequence"/>
</dbReference>
<keyword evidence="3" id="KW-1185">Reference proteome</keyword>
<protein>
    <recommendedName>
        <fullName evidence="4">Tetratricopeptide repeat-like domain-containing protein</fullName>
    </recommendedName>
</protein>
<dbReference type="EMBL" id="JSWE01000206">
    <property type="protein sequence ID" value="KIE04318.1"/>
    <property type="molecule type" value="Genomic_DNA"/>
</dbReference>
<keyword evidence="1" id="KW-1133">Transmembrane helix</keyword>
<dbReference type="InterPro" id="IPR022588">
    <property type="entry name" value="DUF2659"/>
</dbReference>
<dbReference type="STRING" id="86105.NF27_IN00590"/>
<dbReference type="AlphaFoldDB" id="A0A0C1QJF2"/>
<name>A0A0C1QJF2_9RICK</name>
<reference evidence="2 3" key="1">
    <citation type="submission" date="2014-11" db="EMBL/GenBank/DDBJ databases">
        <title>A Rickettsiales Symbiont of Amoebae With Ancient Features.</title>
        <authorList>
            <person name="Schulz F."/>
            <person name="Martijn J."/>
            <person name="Wascher F."/>
            <person name="Kostanjsek R."/>
            <person name="Ettema T.J."/>
            <person name="Horn M."/>
        </authorList>
    </citation>
    <scope>NUCLEOTIDE SEQUENCE [LARGE SCALE GENOMIC DNA]</scope>
    <source>
        <strain evidence="2 3">UWC36</strain>
    </source>
</reference>
<comment type="caution">
    <text evidence="2">The sequence shown here is derived from an EMBL/GenBank/DDBJ whole genome shotgun (WGS) entry which is preliminary data.</text>
</comment>
<gene>
    <name evidence="2" type="ORF">NF27_IN00590</name>
</gene>
<accession>A0A0C1QJF2</accession>
<evidence type="ECO:0000313" key="2">
    <source>
        <dbReference type="EMBL" id="KIE04318.1"/>
    </source>
</evidence>
<feature type="transmembrane region" description="Helical" evidence="1">
    <location>
        <begin position="24"/>
        <end position="45"/>
    </location>
</feature>
<organism evidence="2 3">
    <name type="scientific">Candidatus Jidaibacter acanthamoebae</name>
    <dbReference type="NCBI Taxonomy" id="86105"/>
    <lineage>
        <taxon>Bacteria</taxon>
        <taxon>Pseudomonadati</taxon>
        <taxon>Pseudomonadota</taxon>
        <taxon>Alphaproteobacteria</taxon>
        <taxon>Rickettsiales</taxon>
        <taxon>Candidatus Midichloriaceae</taxon>
        <taxon>Candidatus Jidaibacter</taxon>
    </lineage>
</organism>
<evidence type="ECO:0008006" key="4">
    <source>
        <dbReference type="Google" id="ProtNLM"/>
    </source>
</evidence>
<dbReference type="Pfam" id="PF10858">
    <property type="entry name" value="DUF2659"/>
    <property type="match status" value="1"/>
</dbReference>
<evidence type="ECO:0000256" key="1">
    <source>
        <dbReference type="SAM" id="Phobius"/>
    </source>
</evidence>
<keyword evidence="1" id="KW-0472">Membrane</keyword>
<dbReference type="RefSeq" id="WP_039458927.1">
    <property type="nucleotide sequence ID" value="NZ_JSWE01000206.1"/>
</dbReference>
<keyword evidence="1" id="KW-0812">Transmembrane</keyword>
<proteinExistence type="predicted"/>
<sequence>MVDILDEAIQDIKEERVERLFFKYAKVFIMLIVAFLIGSISYYGWKTFKENKIYALGGEYLMGMYRMQSKDFQKGADIMERLATGDISYSALAGLNYASFLSIKQQFTKAGQVYKMIGDNTDFDPLFREFAQLMQISMRLNAKELDARQGIEEYENYIKNNSIFKASAIEQQAVLYLSLGEKEKAKEMLNTVITSADAPSMMKRRAEELLVLTSL</sequence>